<keyword evidence="2" id="KW-1185">Reference proteome</keyword>
<reference evidence="1 2" key="1">
    <citation type="submission" date="2016-10" db="EMBL/GenBank/DDBJ databases">
        <authorList>
            <person name="Varghese N."/>
            <person name="Submissions S."/>
        </authorList>
    </citation>
    <scope>NUCLEOTIDE SEQUENCE [LARGE SCALE GENOMIC DNA]</scope>
    <source>
        <strain evidence="1 2">CGMCC 1.10941</strain>
    </source>
</reference>
<name>A0ABY0QRZ9_9FLAO</name>
<proteinExistence type="predicted"/>
<dbReference type="RefSeq" id="WP_089742566.1">
    <property type="nucleotide sequence ID" value="NZ_FNHD01000004.1"/>
</dbReference>
<accession>A0ABY0QRZ9</accession>
<protein>
    <submittedName>
        <fullName evidence="1">Uncharacterized protein</fullName>
    </submittedName>
</protein>
<evidence type="ECO:0000313" key="1">
    <source>
        <dbReference type="EMBL" id="SDL68278.1"/>
    </source>
</evidence>
<dbReference type="EMBL" id="FNHD01000004">
    <property type="protein sequence ID" value="SDL68278.1"/>
    <property type="molecule type" value="Genomic_DNA"/>
</dbReference>
<sequence length="233" mass="26862">MIEFPNPDETPCAKIKAQRADPEFSKRIDTLKTNLNLKKETGYTYRRNGTYTYENNANATDEKNSLSLPNPLLQQNKNIIAYFHTHVKDFWYTDINGEYRPKDGIKMFSPADINYFMQMVKNAKEGGISLNEVFAVMVSPKGNYQIRFTGDINQIKTFTDSQITTLGVAFERTMKWNKDDPKKLEYGILKFMNDQMNLKGVSLYRMNADGSNTEIKLDTIKTNIEEIKCSTKI</sequence>
<evidence type="ECO:0000313" key="2">
    <source>
        <dbReference type="Proteomes" id="UP000199242"/>
    </source>
</evidence>
<comment type="caution">
    <text evidence="1">The sequence shown here is derived from an EMBL/GenBank/DDBJ whole genome shotgun (WGS) entry which is preliminary data.</text>
</comment>
<dbReference type="Proteomes" id="UP000199242">
    <property type="component" value="Unassembled WGS sequence"/>
</dbReference>
<gene>
    <name evidence="1" type="ORF">SAMN05216273_104165</name>
</gene>
<organism evidence="1 2">
    <name type="scientific">Chryseobacterium taihuense</name>
    <dbReference type="NCBI Taxonomy" id="1141221"/>
    <lineage>
        <taxon>Bacteria</taxon>
        <taxon>Pseudomonadati</taxon>
        <taxon>Bacteroidota</taxon>
        <taxon>Flavobacteriia</taxon>
        <taxon>Flavobacteriales</taxon>
        <taxon>Weeksellaceae</taxon>
        <taxon>Chryseobacterium group</taxon>
        <taxon>Chryseobacterium</taxon>
    </lineage>
</organism>